<protein>
    <submittedName>
        <fullName evidence="2">Uncharacterized protein</fullName>
    </submittedName>
</protein>
<evidence type="ECO:0000256" key="1">
    <source>
        <dbReference type="SAM" id="MobiDB-lite"/>
    </source>
</evidence>
<feature type="compositionally biased region" description="Polar residues" evidence="1">
    <location>
        <begin position="23"/>
        <end position="33"/>
    </location>
</feature>
<feature type="region of interest" description="Disordered" evidence="1">
    <location>
        <begin position="23"/>
        <end position="70"/>
    </location>
</feature>
<dbReference type="EMBL" id="OZ035837">
    <property type="protein sequence ID" value="CAL1581868.1"/>
    <property type="molecule type" value="Genomic_DNA"/>
</dbReference>
<evidence type="ECO:0000313" key="3">
    <source>
        <dbReference type="Proteomes" id="UP001497482"/>
    </source>
</evidence>
<name>A0AAV2JYP4_KNICA</name>
<feature type="compositionally biased region" description="Polar residues" evidence="1">
    <location>
        <begin position="50"/>
        <end position="70"/>
    </location>
</feature>
<keyword evidence="3" id="KW-1185">Reference proteome</keyword>
<gene>
    <name evidence="2" type="ORF">KC01_LOCUS12583</name>
</gene>
<accession>A0AAV2JYP4</accession>
<organism evidence="2 3">
    <name type="scientific">Knipowitschia caucasica</name>
    <name type="common">Caucasian dwarf goby</name>
    <name type="synonym">Pomatoschistus caucasicus</name>
    <dbReference type="NCBI Taxonomy" id="637954"/>
    <lineage>
        <taxon>Eukaryota</taxon>
        <taxon>Metazoa</taxon>
        <taxon>Chordata</taxon>
        <taxon>Craniata</taxon>
        <taxon>Vertebrata</taxon>
        <taxon>Euteleostomi</taxon>
        <taxon>Actinopterygii</taxon>
        <taxon>Neopterygii</taxon>
        <taxon>Teleostei</taxon>
        <taxon>Neoteleostei</taxon>
        <taxon>Acanthomorphata</taxon>
        <taxon>Gobiaria</taxon>
        <taxon>Gobiiformes</taxon>
        <taxon>Gobioidei</taxon>
        <taxon>Gobiidae</taxon>
        <taxon>Gobiinae</taxon>
        <taxon>Knipowitschia</taxon>
    </lineage>
</organism>
<proteinExistence type="predicted"/>
<sequence>MPATDRKCPDYFIVCRGYRLTSAEQQTSTNVTPSDRPLPHGADTLPAPRGSTSSLGGPSVSFSRGPSASSLTNLNTTALWLPSFAQATTLLIEEEDAGRIDLVDARAAETGKASA</sequence>
<evidence type="ECO:0000313" key="2">
    <source>
        <dbReference type="EMBL" id="CAL1581868.1"/>
    </source>
</evidence>
<dbReference type="Proteomes" id="UP001497482">
    <property type="component" value="Chromosome 15"/>
</dbReference>
<dbReference type="AlphaFoldDB" id="A0AAV2JYP4"/>
<reference evidence="2 3" key="1">
    <citation type="submission" date="2024-04" db="EMBL/GenBank/DDBJ databases">
        <authorList>
            <person name="Waldvogel A.-M."/>
            <person name="Schoenle A."/>
        </authorList>
    </citation>
    <scope>NUCLEOTIDE SEQUENCE [LARGE SCALE GENOMIC DNA]</scope>
</reference>